<accession>A0ABW2ZJ00</accession>
<dbReference type="InterPro" id="IPR013783">
    <property type="entry name" value="Ig-like_fold"/>
</dbReference>
<gene>
    <name evidence="1" type="ORF">ACFQZI_14915</name>
</gene>
<dbReference type="Gene3D" id="2.60.40.10">
    <property type="entry name" value="Immunoglobulins"/>
    <property type="match status" value="3"/>
</dbReference>
<name>A0ABW2ZJ00_9SPHI</name>
<evidence type="ECO:0000313" key="2">
    <source>
        <dbReference type="Proteomes" id="UP001597073"/>
    </source>
</evidence>
<evidence type="ECO:0000313" key="1">
    <source>
        <dbReference type="EMBL" id="MFD0766153.1"/>
    </source>
</evidence>
<keyword evidence="2" id="KW-1185">Reference proteome</keyword>
<dbReference type="EMBL" id="JBHTIA010000011">
    <property type="protein sequence ID" value="MFD0766153.1"/>
    <property type="molecule type" value="Genomic_DNA"/>
</dbReference>
<organism evidence="1 2">
    <name type="scientific">Mucilaginibacter lutimaris</name>
    <dbReference type="NCBI Taxonomy" id="931629"/>
    <lineage>
        <taxon>Bacteria</taxon>
        <taxon>Pseudomonadati</taxon>
        <taxon>Bacteroidota</taxon>
        <taxon>Sphingobacteriia</taxon>
        <taxon>Sphingobacteriales</taxon>
        <taxon>Sphingobacteriaceae</taxon>
        <taxon>Mucilaginibacter</taxon>
    </lineage>
</organism>
<reference evidence="2" key="1">
    <citation type="journal article" date="2019" name="Int. J. Syst. Evol. Microbiol.">
        <title>The Global Catalogue of Microorganisms (GCM) 10K type strain sequencing project: providing services to taxonomists for standard genome sequencing and annotation.</title>
        <authorList>
            <consortium name="The Broad Institute Genomics Platform"/>
            <consortium name="The Broad Institute Genome Sequencing Center for Infectious Disease"/>
            <person name="Wu L."/>
            <person name="Ma J."/>
        </authorList>
    </citation>
    <scope>NUCLEOTIDE SEQUENCE [LARGE SCALE GENOMIC DNA]</scope>
    <source>
        <strain evidence="2">CCUG 60742</strain>
    </source>
</reference>
<proteinExistence type="predicted"/>
<dbReference type="RefSeq" id="WP_377143812.1">
    <property type="nucleotide sequence ID" value="NZ_JBHTIA010000011.1"/>
</dbReference>
<evidence type="ECO:0008006" key="3">
    <source>
        <dbReference type="Google" id="ProtNLM"/>
    </source>
</evidence>
<protein>
    <recommendedName>
        <fullName evidence="3">Fibronectin type-III domain-containing protein</fullName>
    </recommendedName>
</protein>
<sequence>MKRPDLLIVLILFSLLMLQVSCKDFIEPSIENRRVFLEAPSDKYQSKVYKIGFWWDEVEDALTYRLQVVTPGFDSPDRLVLDTLVKGNQFNFNFDPGKYEWRVRAENGSTVTPYAGARKFEVLSSSITQQAVELSAPGNGLLTNSESQNFQWGTLYGATKYHLQIDTSNFVSQSALVYDQSLAGNVFTYTLPKDQVYQWRVRAENDTAQARWSAVYRFTLDRTPPERAKAISPSDNQQVAKPVQLEWAKITSAIRYRLYVLKSDSVSNYNGSFPVMVTGNSYAFQTGNSGERIYWKVSAIDAAGNAGPASAARSFTIQ</sequence>
<comment type="caution">
    <text evidence="1">The sequence shown here is derived from an EMBL/GenBank/DDBJ whole genome shotgun (WGS) entry which is preliminary data.</text>
</comment>
<dbReference type="Proteomes" id="UP001597073">
    <property type="component" value="Unassembled WGS sequence"/>
</dbReference>